<accession>A0A256FW83</accession>
<evidence type="ECO:0000313" key="1">
    <source>
        <dbReference type="EMBL" id="OYR19104.1"/>
    </source>
</evidence>
<reference evidence="1 2" key="1">
    <citation type="submission" date="2017-07" db="EMBL/GenBank/DDBJ databases">
        <title>Phylogenetic study on the rhizospheric bacterium Ochrobactrum sp. A44.</title>
        <authorList>
            <person name="Krzyzanowska D.M."/>
            <person name="Ossowicki A."/>
            <person name="Rajewska M."/>
            <person name="Maciag T."/>
            <person name="Kaczynski Z."/>
            <person name="Czerwicka M."/>
            <person name="Jafra S."/>
        </authorList>
    </citation>
    <scope>NUCLEOTIDE SEQUENCE [LARGE SCALE GENOMIC DNA]</scope>
    <source>
        <strain evidence="1 2">DSM 7216</strain>
    </source>
</reference>
<evidence type="ECO:0000313" key="2">
    <source>
        <dbReference type="Proteomes" id="UP000215590"/>
    </source>
</evidence>
<comment type="caution">
    <text evidence="1">The sequence shown here is derived from an EMBL/GenBank/DDBJ whole genome shotgun (WGS) entry which is preliminary data.</text>
</comment>
<proteinExistence type="predicted"/>
<dbReference type="Proteomes" id="UP000215590">
    <property type="component" value="Unassembled WGS sequence"/>
</dbReference>
<dbReference type="AlphaFoldDB" id="A0A256FW83"/>
<gene>
    <name evidence="1" type="ORF">CEV31_2448</name>
</gene>
<keyword evidence="2" id="KW-1185">Reference proteome</keyword>
<protein>
    <submittedName>
        <fullName evidence="1">Uncharacterized protein</fullName>
    </submittedName>
</protein>
<organism evidence="1 2">
    <name type="scientific">Brucella thiophenivorans</name>
    <dbReference type="NCBI Taxonomy" id="571255"/>
    <lineage>
        <taxon>Bacteria</taxon>
        <taxon>Pseudomonadati</taxon>
        <taxon>Pseudomonadota</taxon>
        <taxon>Alphaproteobacteria</taxon>
        <taxon>Hyphomicrobiales</taxon>
        <taxon>Brucellaceae</taxon>
        <taxon>Brucella/Ochrobactrum group</taxon>
        <taxon>Brucella</taxon>
    </lineage>
</organism>
<name>A0A256FW83_9HYPH</name>
<dbReference type="EMBL" id="NNRJ01000019">
    <property type="protein sequence ID" value="OYR19104.1"/>
    <property type="molecule type" value="Genomic_DNA"/>
</dbReference>
<sequence length="67" mass="7290">MTGTLTNFLAGAGFCALRFGNQLAEHDFTCCPAWGFPAMAEFISTSLSERVWLSDTSFCSCVFSLSH</sequence>